<protein>
    <submittedName>
        <fullName evidence="5">Helix-turn-helix domain-containing protein</fullName>
    </submittedName>
</protein>
<dbReference type="InterPro" id="IPR013324">
    <property type="entry name" value="RNA_pol_sigma_r3/r4-like"/>
</dbReference>
<feature type="domain" description="HTH bat-type" evidence="3">
    <location>
        <begin position="159"/>
        <end position="210"/>
    </location>
</feature>
<dbReference type="InterPro" id="IPR007050">
    <property type="entry name" value="HTH_bacterioopsin"/>
</dbReference>
<evidence type="ECO:0000313" key="5">
    <source>
        <dbReference type="EMBL" id="GGN92861.1"/>
    </source>
</evidence>
<dbReference type="PANTHER" id="PTHR34236:SF1">
    <property type="entry name" value="DIMETHYL SULFOXIDE REDUCTASE TRANSCRIPTIONAL ACTIVATOR"/>
    <property type="match status" value="1"/>
</dbReference>
<dbReference type="PANTHER" id="PTHR34236">
    <property type="entry name" value="DIMETHYL SULFOXIDE REDUCTASE TRANSCRIPTIONAL ACTIVATOR"/>
    <property type="match status" value="1"/>
</dbReference>
<dbReference type="Proteomes" id="UP000605784">
    <property type="component" value="Unassembled WGS sequence"/>
</dbReference>
<dbReference type="RefSeq" id="WP_188996531.1">
    <property type="nucleotide sequence ID" value="NZ_BMOU01000002.1"/>
</dbReference>
<dbReference type="InterPro" id="IPR036388">
    <property type="entry name" value="WH-like_DNA-bd_sf"/>
</dbReference>
<dbReference type="Pfam" id="PF04967">
    <property type="entry name" value="HTH_10"/>
    <property type="match status" value="1"/>
</dbReference>
<organism evidence="5 6">
    <name type="scientific">Haloarcula pellucida</name>
    <dbReference type="NCBI Taxonomy" id="1427151"/>
    <lineage>
        <taxon>Archaea</taxon>
        <taxon>Methanobacteriati</taxon>
        <taxon>Methanobacteriota</taxon>
        <taxon>Stenosarchaea group</taxon>
        <taxon>Halobacteria</taxon>
        <taxon>Halobacteriales</taxon>
        <taxon>Haloarculaceae</taxon>
        <taxon>Haloarcula</taxon>
    </lineage>
</organism>
<dbReference type="InterPro" id="IPR056433">
    <property type="entry name" value="DmsR-like_N"/>
</dbReference>
<keyword evidence="6" id="KW-1185">Reference proteome</keyword>
<reference evidence="5" key="1">
    <citation type="journal article" date="2014" name="Int. J. Syst. Evol. Microbiol.">
        <title>Complete genome sequence of Corynebacterium casei LMG S-19264T (=DSM 44701T), isolated from a smear-ripened cheese.</title>
        <authorList>
            <consortium name="US DOE Joint Genome Institute (JGI-PGF)"/>
            <person name="Walter F."/>
            <person name="Albersmeier A."/>
            <person name="Kalinowski J."/>
            <person name="Ruckert C."/>
        </authorList>
    </citation>
    <scope>NUCLEOTIDE SEQUENCE</scope>
    <source>
        <strain evidence="5">JCM 17820</strain>
    </source>
</reference>
<dbReference type="EMBL" id="BMOU01000002">
    <property type="protein sequence ID" value="GGN92861.1"/>
    <property type="molecule type" value="Genomic_DNA"/>
</dbReference>
<dbReference type="Pfam" id="PF24277">
    <property type="entry name" value="DmsR_N"/>
    <property type="match status" value="1"/>
</dbReference>
<keyword evidence="2" id="KW-0804">Transcription</keyword>
<name>A0A830GJC2_9EURY</name>
<comment type="caution">
    <text evidence="5">The sequence shown here is derived from an EMBL/GenBank/DDBJ whole genome shotgun (WGS) entry which is preliminary data.</text>
</comment>
<reference evidence="5" key="2">
    <citation type="submission" date="2020-09" db="EMBL/GenBank/DDBJ databases">
        <authorList>
            <person name="Sun Q."/>
            <person name="Ohkuma M."/>
        </authorList>
    </citation>
    <scope>NUCLEOTIDE SEQUENCE</scope>
    <source>
        <strain evidence="5">JCM 17820</strain>
    </source>
</reference>
<feature type="domain" description="DmsR-like N-terminal" evidence="4">
    <location>
        <begin position="3"/>
        <end position="142"/>
    </location>
</feature>
<gene>
    <name evidence="5" type="ORF">GCM10009030_17570</name>
</gene>
<evidence type="ECO:0000313" key="6">
    <source>
        <dbReference type="Proteomes" id="UP000605784"/>
    </source>
</evidence>
<evidence type="ECO:0000256" key="2">
    <source>
        <dbReference type="ARBA" id="ARBA00023163"/>
    </source>
</evidence>
<sequence length="216" mass="23330">MTDSGIRVELSVDSPGACPVAAVSEEAGTTVTDVARSAPLDDDEGQVVEEFTADGGAQAIESRGDIAEVFAGGGGARYQFERERTGCVCETVEEFACPVADIRAESGQLRLTFHAPDVDRIRAIVTRLKELYGDVSLRSLRRDGETNPTDSVLVDRSRLTDRQREVLETAIEMGYFRYPKGANASEVAEELDISVSTFAEHLAAAQTKLLDTILDV</sequence>
<evidence type="ECO:0000256" key="1">
    <source>
        <dbReference type="ARBA" id="ARBA00023015"/>
    </source>
</evidence>
<accession>A0A830GJC2</accession>
<proteinExistence type="predicted"/>
<dbReference type="SUPFAM" id="SSF88659">
    <property type="entry name" value="Sigma3 and sigma4 domains of RNA polymerase sigma factors"/>
    <property type="match status" value="1"/>
</dbReference>
<dbReference type="AlphaFoldDB" id="A0A830GJC2"/>
<keyword evidence="1" id="KW-0805">Transcription regulation</keyword>
<dbReference type="Gene3D" id="1.10.10.10">
    <property type="entry name" value="Winged helix-like DNA-binding domain superfamily/Winged helix DNA-binding domain"/>
    <property type="match status" value="1"/>
</dbReference>
<evidence type="ECO:0000259" key="4">
    <source>
        <dbReference type="Pfam" id="PF24277"/>
    </source>
</evidence>
<evidence type="ECO:0000259" key="3">
    <source>
        <dbReference type="Pfam" id="PF04967"/>
    </source>
</evidence>